<dbReference type="AlphaFoldDB" id="A0AA88Y1J3"/>
<evidence type="ECO:0000256" key="1">
    <source>
        <dbReference type="SAM" id="Phobius"/>
    </source>
</evidence>
<keyword evidence="1" id="KW-1133">Transmembrane helix</keyword>
<keyword evidence="1" id="KW-0812">Transmembrane</keyword>
<protein>
    <recommendedName>
        <fullName evidence="2">Reverse transcriptase zinc-binding domain-containing protein</fullName>
    </recommendedName>
</protein>
<accession>A0AA88Y1J3</accession>
<reference evidence="3" key="1">
    <citation type="submission" date="2019-08" db="EMBL/GenBank/DDBJ databases">
        <title>The improved chromosome-level genome for the pearl oyster Pinctada fucata martensii using PacBio sequencing and Hi-C.</title>
        <authorList>
            <person name="Zheng Z."/>
        </authorList>
    </citation>
    <scope>NUCLEOTIDE SEQUENCE</scope>
    <source>
        <strain evidence="3">ZZ-2019</strain>
        <tissue evidence="3">Adductor muscle</tissue>
    </source>
</reference>
<organism evidence="3 4">
    <name type="scientific">Pinctada imbricata</name>
    <name type="common">Atlantic pearl-oyster</name>
    <name type="synonym">Pinctada martensii</name>
    <dbReference type="NCBI Taxonomy" id="66713"/>
    <lineage>
        <taxon>Eukaryota</taxon>
        <taxon>Metazoa</taxon>
        <taxon>Spiralia</taxon>
        <taxon>Lophotrochozoa</taxon>
        <taxon>Mollusca</taxon>
        <taxon>Bivalvia</taxon>
        <taxon>Autobranchia</taxon>
        <taxon>Pteriomorphia</taxon>
        <taxon>Pterioida</taxon>
        <taxon>Pterioidea</taxon>
        <taxon>Pteriidae</taxon>
        <taxon>Pinctada</taxon>
    </lineage>
</organism>
<evidence type="ECO:0000259" key="2">
    <source>
        <dbReference type="Pfam" id="PF13966"/>
    </source>
</evidence>
<feature type="domain" description="Reverse transcriptase zinc-binding" evidence="2">
    <location>
        <begin position="322"/>
        <end position="378"/>
    </location>
</feature>
<comment type="caution">
    <text evidence="3">The sequence shown here is derived from an EMBL/GenBank/DDBJ whole genome shotgun (WGS) entry which is preliminary data.</text>
</comment>
<keyword evidence="1" id="KW-0472">Membrane</keyword>
<feature type="transmembrane region" description="Helical" evidence="1">
    <location>
        <begin position="442"/>
        <end position="463"/>
    </location>
</feature>
<sequence>MIDLNYKNKIVGIKRLLGSWMKRDLTPIGKITIIKSLALPKLIHLFSALPNPSKQIIKELEQIFYKFIWNQKPDKIKRKTLIGECKDGGLNMIHIPSFINYIKIKWVKRYFDNPNGNWQSFLSNILYINTDIDSVWFLNAPKLEEIKKCITNQFWKDVIFSVILSKKKELNISDLIQQDIRNICSLAEYTFYTRWKDFGINCLNDLIDNNGNFKAFEEIQKITKCNNFLKYYHLTNQINGEWKRKIRDFKKNQSLLEVCEDDVYLLKIISNKSIKFVYNDFRKREFCSPEARFQKWKNEIDLRDNETEDFSCYSIAKTCTKETKLIYFQYKLLNRILTTNVFLKKIGKREDDLCTFCKENSGTLNHLFFECHTVKEFWNDCRLFLTSNSVDISAFTSHNIIFGISSGSLLVPYRQRRRGLLVSSRSVCLSVRLSVRLSHFQFSGLFSAVVAYIELIFGMWIYLNVIQIKCEFAFD</sequence>
<evidence type="ECO:0000313" key="4">
    <source>
        <dbReference type="Proteomes" id="UP001186944"/>
    </source>
</evidence>
<dbReference type="Pfam" id="PF13966">
    <property type="entry name" value="zf-RVT"/>
    <property type="match status" value="1"/>
</dbReference>
<name>A0AA88Y1J3_PINIB</name>
<dbReference type="InterPro" id="IPR026960">
    <property type="entry name" value="RVT-Znf"/>
</dbReference>
<dbReference type="Proteomes" id="UP001186944">
    <property type="component" value="Unassembled WGS sequence"/>
</dbReference>
<proteinExistence type="predicted"/>
<keyword evidence="4" id="KW-1185">Reference proteome</keyword>
<gene>
    <name evidence="3" type="ORF">FSP39_024025</name>
</gene>
<dbReference type="EMBL" id="VSWD01000008">
    <property type="protein sequence ID" value="KAK3096175.1"/>
    <property type="molecule type" value="Genomic_DNA"/>
</dbReference>
<evidence type="ECO:0000313" key="3">
    <source>
        <dbReference type="EMBL" id="KAK3096175.1"/>
    </source>
</evidence>